<comment type="subcellular location">
    <subcellularLocation>
        <location evidence="1">Secreted</location>
    </subcellularLocation>
</comment>
<dbReference type="PROSITE" id="PS00615">
    <property type="entry name" value="C_TYPE_LECTIN_1"/>
    <property type="match status" value="1"/>
</dbReference>
<sequence length="238" mass="26536">MVCILHLILAVVWIVVGDKNSTNVYRYVSPPSCRKDVANIKVYGQQYVSTKSACAIACSANTPRCVGFNYIEVNSGEDSCEYVDAKSDENSTNLVYRHGYRYFEQLEMSEQQVTCSRSTPYPVYTYVPISLSHAAATAHCRENGAHLATAETRKKLMDLHAFWQQVPGSVDKIWLGADDIAQDGDWRWNAANGDPVDYSEWHPSEPNGGAGENCMELYSDGTWNDKSCSNTRSFLCEG</sequence>
<dbReference type="RefSeq" id="XP_013403251.1">
    <property type="nucleotide sequence ID" value="XM_013547797.1"/>
</dbReference>
<dbReference type="KEGG" id="lak:106168654"/>
<evidence type="ECO:0000256" key="1">
    <source>
        <dbReference type="ARBA" id="ARBA00004613"/>
    </source>
</evidence>
<gene>
    <name evidence="10" type="primary">LOC106168654</name>
</gene>
<dbReference type="CDD" id="cd00037">
    <property type="entry name" value="CLECT"/>
    <property type="match status" value="1"/>
</dbReference>
<keyword evidence="2" id="KW-0964">Secreted</keyword>
<organism evidence="9 10">
    <name type="scientific">Lingula anatina</name>
    <name type="common">Brachiopod</name>
    <name type="synonym">Lingula unguis</name>
    <dbReference type="NCBI Taxonomy" id="7574"/>
    <lineage>
        <taxon>Eukaryota</taxon>
        <taxon>Metazoa</taxon>
        <taxon>Spiralia</taxon>
        <taxon>Lophotrochozoa</taxon>
        <taxon>Brachiopoda</taxon>
        <taxon>Linguliformea</taxon>
        <taxon>Lingulata</taxon>
        <taxon>Lingulida</taxon>
        <taxon>Linguloidea</taxon>
        <taxon>Lingulidae</taxon>
        <taxon>Lingula</taxon>
    </lineage>
</organism>
<keyword evidence="9" id="KW-1185">Reference proteome</keyword>
<proteinExistence type="predicted"/>
<dbReference type="Pfam" id="PF00059">
    <property type="entry name" value="Lectin_C"/>
    <property type="match status" value="1"/>
</dbReference>
<accession>A0A1S3IZ38</accession>
<keyword evidence="5" id="KW-1015">Disulfide bond</keyword>
<dbReference type="PROSITE" id="PS50041">
    <property type="entry name" value="C_TYPE_LECTIN_2"/>
    <property type="match status" value="1"/>
</dbReference>
<dbReference type="STRING" id="7574.A0A1S3IZ38"/>
<protein>
    <submittedName>
        <fullName evidence="10">C-type lectin domain family 3 member A-like</fullName>
    </submittedName>
</protein>
<dbReference type="InterPro" id="IPR016187">
    <property type="entry name" value="CTDL_fold"/>
</dbReference>
<dbReference type="Gene3D" id="3.10.100.10">
    <property type="entry name" value="Mannose-Binding Protein A, subunit A"/>
    <property type="match status" value="1"/>
</dbReference>
<name>A0A1S3IZ38_LINAN</name>
<evidence type="ECO:0000256" key="3">
    <source>
        <dbReference type="ARBA" id="ARBA00022729"/>
    </source>
</evidence>
<evidence type="ECO:0000259" key="8">
    <source>
        <dbReference type="PROSITE" id="PS50948"/>
    </source>
</evidence>
<dbReference type="InterPro" id="IPR018378">
    <property type="entry name" value="C-type_lectin_CS"/>
</dbReference>
<dbReference type="Proteomes" id="UP000085678">
    <property type="component" value="Unplaced"/>
</dbReference>
<dbReference type="PROSITE" id="PS50948">
    <property type="entry name" value="PAN"/>
    <property type="match status" value="1"/>
</dbReference>
<evidence type="ECO:0000256" key="2">
    <source>
        <dbReference type="ARBA" id="ARBA00022525"/>
    </source>
</evidence>
<dbReference type="PANTHER" id="PTHR22799:SF1">
    <property type="entry name" value="C-TYPE LECTIN DOMAIN FAMILY 11 MEMBER A"/>
    <property type="match status" value="1"/>
</dbReference>
<keyword evidence="3 6" id="KW-0732">Signal</keyword>
<evidence type="ECO:0000256" key="5">
    <source>
        <dbReference type="ARBA" id="ARBA00023157"/>
    </source>
</evidence>
<dbReference type="SUPFAM" id="SSF56436">
    <property type="entry name" value="C-type lectin-like"/>
    <property type="match status" value="1"/>
</dbReference>
<feature type="signal peptide" evidence="6">
    <location>
        <begin position="1"/>
        <end position="17"/>
    </location>
</feature>
<evidence type="ECO:0000259" key="7">
    <source>
        <dbReference type="PROSITE" id="PS50041"/>
    </source>
</evidence>
<dbReference type="GO" id="GO:0008083">
    <property type="term" value="F:growth factor activity"/>
    <property type="evidence" value="ECO:0007669"/>
    <property type="project" value="TreeGrafter"/>
</dbReference>
<evidence type="ECO:0000313" key="10">
    <source>
        <dbReference type="RefSeq" id="XP_013403251.1"/>
    </source>
</evidence>
<dbReference type="GO" id="GO:0030246">
    <property type="term" value="F:carbohydrate binding"/>
    <property type="evidence" value="ECO:0007669"/>
    <property type="project" value="UniProtKB-KW"/>
</dbReference>
<dbReference type="PANTHER" id="PTHR22799">
    <property type="entry name" value="TETRANECTIN-RELATED"/>
    <property type="match status" value="1"/>
</dbReference>
<evidence type="ECO:0000313" key="9">
    <source>
        <dbReference type="Proteomes" id="UP000085678"/>
    </source>
</evidence>
<dbReference type="InterPro" id="IPR003609">
    <property type="entry name" value="Pan_app"/>
</dbReference>
<dbReference type="InterPro" id="IPR001304">
    <property type="entry name" value="C-type_lectin-like"/>
</dbReference>
<evidence type="ECO:0000256" key="4">
    <source>
        <dbReference type="ARBA" id="ARBA00022734"/>
    </source>
</evidence>
<dbReference type="InterPro" id="IPR051663">
    <property type="entry name" value="CLec_Tetranectin-domain"/>
</dbReference>
<reference evidence="10" key="1">
    <citation type="submission" date="2025-08" db="UniProtKB">
        <authorList>
            <consortium name="RefSeq"/>
        </authorList>
    </citation>
    <scope>IDENTIFICATION</scope>
    <source>
        <tissue evidence="10">Gonads</tissue>
    </source>
</reference>
<dbReference type="SMART" id="SM00034">
    <property type="entry name" value="CLECT"/>
    <property type="match status" value="1"/>
</dbReference>
<feature type="domain" description="Apple" evidence="8">
    <location>
        <begin position="33"/>
        <end position="107"/>
    </location>
</feature>
<feature type="domain" description="C-type lectin" evidence="7">
    <location>
        <begin position="124"/>
        <end position="237"/>
    </location>
</feature>
<keyword evidence="4" id="KW-0430">Lectin</keyword>
<dbReference type="GO" id="GO:0005615">
    <property type="term" value="C:extracellular space"/>
    <property type="evidence" value="ECO:0007669"/>
    <property type="project" value="TreeGrafter"/>
</dbReference>
<dbReference type="GeneID" id="106168654"/>
<evidence type="ECO:0000256" key="6">
    <source>
        <dbReference type="SAM" id="SignalP"/>
    </source>
</evidence>
<dbReference type="InterPro" id="IPR016186">
    <property type="entry name" value="C-type_lectin-like/link_sf"/>
</dbReference>
<feature type="chain" id="PRO_5010171659" evidence="6">
    <location>
        <begin position="18"/>
        <end position="238"/>
    </location>
</feature>
<dbReference type="AlphaFoldDB" id="A0A1S3IZ38"/>
<dbReference type="InParanoid" id="A0A1S3IZ38"/>
<dbReference type="OrthoDB" id="10047605at2759"/>